<reference evidence="5 6" key="1">
    <citation type="journal article" date="2015" name="Int. J. Syst. Evol. Microbiol.">
        <title>Methanoculleus taiwanensis sp. nov., a methanogen isolated from deep marine sediment at the deformation front area near Taiwan.</title>
        <authorList>
            <person name="Weng C.Y."/>
            <person name="Chen S.C."/>
            <person name="Lai M.C."/>
            <person name="Wu S.Y."/>
            <person name="Lin S."/>
            <person name="Yang T.F."/>
            <person name="Chen P.C."/>
        </authorList>
    </citation>
    <scope>NUCLEOTIDE SEQUENCE [LARGE SCALE GENOMIC DNA]</scope>
    <source>
        <strain evidence="5 6">CYW4</strain>
    </source>
</reference>
<comment type="caution">
    <text evidence="5">The sequence shown here is derived from an EMBL/GenBank/DDBJ whole genome shotgun (WGS) entry which is preliminary data.</text>
</comment>
<evidence type="ECO:0000313" key="5">
    <source>
        <dbReference type="EMBL" id="RXE56278.1"/>
    </source>
</evidence>
<organism evidence="5 6">
    <name type="scientific">Methanoculleus taiwanensis</name>
    <dbReference type="NCBI Taxonomy" id="1550565"/>
    <lineage>
        <taxon>Archaea</taxon>
        <taxon>Methanobacteriati</taxon>
        <taxon>Methanobacteriota</taxon>
        <taxon>Stenosarchaea group</taxon>
        <taxon>Methanomicrobia</taxon>
        <taxon>Methanomicrobiales</taxon>
        <taxon>Methanomicrobiaceae</taxon>
        <taxon>Methanoculleus</taxon>
    </lineage>
</organism>
<dbReference type="RefSeq" id="WP_128694040.1">
    <property type="nucleotide sequence ID" value="NZ_LHQS01000002.1"/>
</dbReference>
<dbReference type="AlphaFoldDB" id="A0A498H103"/>
<dbReference type="OrthoDB" id="26806at2157"/>
<keyword evidence="6" id="KW-1185">Reference proteome</keyword>
<dbReference type="PROSITE" id="PS51084">
    <property type="entry name" value="HIT_2"/>
    <property type="match status" value="1"/>
</dbReference>
<protein>
    <submittedName>
        <fullName evidence="5">HIT family hydrolase</fullName>
    </submittedName>
</protein>
<dbReference type="GO" id="GO:0016787">
    <property type="term" value="F:hydrolase activity"/>
    <property type="evidence" value="ECO:0007669"/>
    <property type="project" value="UniProtKB-KW"/>
</dbReference>
<keyword evidence="1" id="KW-0547">Nucleotide-binding</keyword>
<evidence type="ECO:0000256" key="2">
    <source>
        <dbReference type="ARBA" id="ARBA00022801"/>
    </source>
</evidence>
<gene>
    <name evidence="5" type="ORF">ABH15_09110</name>
</gene>
<accession>A0A498H103</accession>
<sequence length="129" mass="14567">MVQNTGMLTCPFCNPRPEEIVLASDLCYARYDKYPVNPGHLLVIPFRHVAGFFDATDEEQAALFALVREAKHLLDERFRPDGYNIGVNVGEAAGQTVMHLHVHVIPRYTGDMEELRGGVRGVIPERRVY</sequence>
<dbReference type="InterPro" id="IPR039383">
    <property type="entry name" value="FHIT"/>
</dbReference>
<dbReference type="CDD" id="cd01275">
    <property type="entry name" value="FHIT"/>
    <property type="match status" value="1"/>
</dbReference>
<dbReference type="Pfam" id="PF01230">
    <property type="entry name" value="HIT"/>
    <property type="match status" value="1"/>
</dbReference>
<dbReference type="PANTHER" id="PTHR42997:SF1">
    <property type="entry name" value="AP-4-A PHOSPHORYLASE"/>
    <property type="match status" value="1"/>
</dbReference>
<dbReference type="InterPro" id="IPR036265">
    <property type="entry name" value="HIT-like_sf"/>
</dbReference>
<dbReference type="EMBL" id="LHQS01000002">
    <property type="protein sequence ID" value="RXE56278.1"/>
    <property type="molecule type" value="Genomic_DNA"/>
</dbReference>
<evidence type="ECO:0000259" key="4">
    <source>
        <dbReference type="PROSITE" id="PS51084"/>
    </source>
</evidence>
<evidence type="ECO:0000256" key="3">
    <source>
        <dbReference type="PROSITE-ProRule" id="PRU00464"/>
    </source>
</evidence>
<feature type="short sequence motif" description="Histidine triad motif" evidence="3">
    <location>
        <begin position="99"/>
        <end position="103"/>
    </location>
</feature>
<dbReference type="GO" id="GO:0000166">
    <property type="term" value="F:nucleotide binding"/>
    <property type="evidence" value="ECO:0007669"/>
    <property type="project" value="UniProtKB-KW"/>
</dbReference>
<dbReference type="InterPro" id="IPR011146">
    <property type="entry name" value="HIT-like"/>
</dbReference>
<evidence type="ECO:0000256" key="1">
    <source>
        <dbReference type="ARBA" id="ARBA00022741"/>
    </source>
</evidence>
<evidence type="ECO:0000313" key="6">
    <source>
        <dbReference type="Proteomes" id="UP000290932"/>
    </source>
</evidence>
<dbReference type="InterPro" id="IPR019808">
    <property type="entry name" value="Histidine_triad_CS"/>
</dbReference>
<dbReference type="PANTHER" id="PTHR42997">
    <property type="entry name" value="HIT FAMILY HYDROLASE"/>
    <property type="match status" value="1"/>
</dbReference>
<keyword evidence="2 5" id="KW-0378">Hydrolase</keyword>
<dbReference type="Gene3D" id="3.30.428.10">
    <property type="entry name" value="HIT-like"/>
    <property type="match status" value="1"/>
</dbReference>
<dbReference type="SUPFAM" id="SSF54197">
    <property type="entry name" value="HIT-like"/>
    <property type="match status" value="1"/>
</dbReference>
<dbReference type="PROSITE" id="PS00892">
    <property type="entry name" value="HIT_1"/>
    <property type="match status" value="1"/>
</dbReference>
<proteinExistence type="predicted"/>
<dbReference type="Proteomes" id="UP000290932">
    <property type="component" value="Unassembled WGS sequence"/>
</dbReference>
<name>A0A498H103_9EURY</name>
<feature type="domain" description="HIT" evidence="4">
    <location>
        <begin position="8"/>
        <end position="114"/>
    </location>
</feature>
<dbReference type="InterPro" id="IPR052908">
    <property type="entry name" value="AP-4-A_phosphorylase"/>
</dbReference>